<organism evidence="2 3">
    <name type="scientific">Paraphaeosphaeria sporulosa</name>
    <dbReference type="NCBI Taxonomy" id="1460663"/>
    <lineage>
        <taxon>Eukaryota</taxon>
        <taxon>Fungi</taxon>
        <taxon>Dikarya</taxon>
        <taxon>Ascomycota</taxon>
        <taxon>Pezizomycotina</taxon>
        <taxon>Dothideomycetes</taxon>
        <taxon>Pleosporomycetidae</taxon>
        <taxon>Pleosporales</taxon>
        <taxon>Massarineae</taxon>
        <taxon>Didymosphaeriaceae</taxon>
        <taxon>Paraphaeosphaeria</taxon>
    </lineage>
</organism>
<dbReference type="STRING" id="1460663.A0A177CNR5"/>
<dbReference type="AlphaFoldDB" id="A0A177CNR5"/>
<dbReference type="OrthoDB" id="2958217at2759"/>
<dbReference type="InParanoid" id="A0A177CNR5"/>
<name>A0A177CNR5_9PLEO</name>
<feature type="domain" description="Heterokaryon incompatibility" evidence="1">
    <location>
        <begin position="10"/>
        <end position="152"/>
    </location>
</feature>
<reference evidence="2 3" key="1">
    <citation type="submission" date="2016-05" db="EMBL/GenBank/DDBJ databases">
        <title>Comparative analysis of secretome profiles of manganese(II)-oxidizing ascomycete fungi.</title>
        <authorList>
            <consortium name="DOE Joint Genome Institute"/>
            <person name="Zeiner C.A."/>
            <person name="Purvine S.O."/>
            <person name="Zink E.M."/>
            <person name="Wu S."/>
            <person name="Pasa-Tolic L."/>
            <person name="Chaput D.L."/>
            <person name="Haridas S."/>
            <person name="Grigoriev I.V."/>
            <person name="Santelli C.M."/>
            <person name="Hansel C.M."/>
        </authorList>
    </citation>
    <scope>NUCLEOTIDE SEQUENCE [LARGE SCALE GENOMIC DNA]</scope>
    <source>
        <strain evidence="2 3">AP3s5-JAC2a</strain>
    </source>
</reference>
<keyword evidence="3" id="KW-1185">Reference proteome</keyword>
<proteinExistence type="predicted"/>
<dbReference type="GeneID" id="28757655"/>
<dbReference type="EMBL" id="KV441550">
    <property type="protein sequence ID" value="OAG09163.1"/>
    <property type="molecule type" value="Genomic_DNA"/>
</dbReference>
<dbReference type="PANTHER" id="PTHR33112">
    <property type="entry name" value="DOMAIN PROTEIN, PUTATIVE-RELATED"/>
    <property type="match status" value="1"/>
</dbReference>
<evidence type="ECO:0000313" key="2">
    <source>
        <dbReference type="EMBL" id="OAG09163.1"/>
    </source>
</evidence>
<gene>
    <name evidence="2" type="ORF">CC84DRAFT_1086636</name>
</gene>
<dbReference type="PANTHER" id="PTHR33112:SF16">
    <property type="entry name" value="HETEROKARYON INCOMPATIBILITY DOMAIN-CONTAINING PROTEIN"/>
    <property type="match status" value="1"/>
</dbReference>
<dbReference type="InterPro" id="IPR010730">
    <property type="entry name" value="HET"/>
</dbReference>
<accession>A0A177CNR5</accession>
<sequence>MDHAPREPFDVLSYCWRSTELNYTTTVSRLESHKQQLPWDQFQKTLQDAIEFTQNLGIPYLWFDALCIVQRSEQDGDAGPVVDKADWAEEAVKMAGLYRHACVTIAALSPRSLNEEFLELITETSPPSSLERHDLFETTQNTPHASRGWTFLELLLSTRILYF</sequence>
<protein>
    <recommendedName>
        <fullName evidence="1">Heterokaryon incompatibility domain-containing protein</fullName>
    </recommendedName>
</protein>
<dbReference type="RefSeq" id="XP_018039528.1">
    <property type="nucleotide sequence ID" value="XM_018174169.1"/>
</dbReference>
<dbReference type="Proteomes" id="UP000077069">
    <property type="component" value="Unassembled WGS sequence"/>
</dbReference>
<evidence type="ECO:0000259" key="1">
    <source>
        <dbReference type="Pfam" id="PF06985"/>
    </source>
</evidence>
<dbReference type="Pfam" id="PF06985">
    <property type="entry name" value="HET"/>
    <property type="match status" value="1"/>
</dbReference>
<evidence type="ECO:0000313" key="3">
    <source>
        <dbReference type="Proteomes" id="UP000077069"/>
    </source>
</evidence>